<dbReference type="GO" id="GO:0016020">
    <property type="term" value="C:membrane"/>
    <property type="evidence" value="ECO:0007669"/>
    <property type="project" value="UniProtKB-SubCell"/>
</dbReference>
<dbReference type="Pfam" id="PF03006">
    <property type="entry name" value="HlyIII"/>
    <property type="match status" value="1"/>
</dbReference>
<dbReference type="PANTHER" id="PTHR20855:SF3">
    <property type="entry name" value="LD03007P"/>
    <property type="match status" value="1"/>
</dbReference>
<dbReference type="Gene3D" id="3.80.10.10">
    <property type="entry name" value="Ribonuclease Inhibitor"/>
    <property type="match status" value="1"/>
</dbReference>
<gene>
    <name evidence="7" type="ORF">TrRE_jg13122</name>
</gene>
<feature type="binding site" evidence="5">
    <location>
        <position position="272"/>
    </location>
    <ligand>
        <name>Zn(2+)</name>
        <dbReference type="ChEBI" id="CHEBI:29105"/>
    </ligand>
</feature>
<comment type="subcellular location">
    <subcellularLocation>
        <location evidence="1">Membrane</location>
        <topology evidence="1">Multi-pass membrane protein</topology>
    </subcellularLocation>
</comment>
<keyword evidence="2 6" id="KW-0812">Transmembrane</keyword>
<dbReference type="InterPro" id="IPR032675">
    <property type="entry name" value="LRR_dom_sf"/>
</dbReference>
<evidence type="ECO:0000256" key="4">
    <source>
        <dbReference type="ARBA" id="ARBA00023136"/>
    </source>
</evidence>
<keyword evidence="4 6" id="KW-0472">Membrane</keyword>
<proteinExistence type="predicted"/>
<dbReference type="InterPro" id="IPR004254">
    <property type="entry name" value="AdipoR/HlyIII-related"/>
</dbReference>
<evidence type="ECO:0000256" key="2">
    <source>
        <dbReference type="ARBA" id="ARBA00022692"/>
    </source>
</evidence>
<sequence length="428" mass="47397">MRAPVVALSDLSLQPLQHYLDTCRFYGTRPNPGVLSCLRFTLMYLRPTPPFHDRDMIALSETINSFKNTTLNFITRLDLSHCSRAGRLPSINIKGVRSSGGVAVGKCLEDWKNLQELRLDWNKVGKVGATEIARGLRGALNVTSVSMRGCYIGVVGAEAFGELVVGCEENDKLADINLSVNAIGHIGITRLAQSLADRKERGGGSMIIDIEANMILQEVMNAVTHGVGIILCLIGAFTLMGKSRAYSFLAQRCCLMYSCSLLCLYIASTLYHSFFALKNTKFVFSILDHSAIYILIAGSYTPFLGITFADKPIFGVYMLAFLWLCCFCGVMTEAFAINWKHKSKFSLTMYLAMGWSAMSCLPQLSERMPPNAITLLILGGLGYTCGVPFFVRNNNLDHSIWHCFVMAGSIFHWIAVYAYVLELDGKWT</sequence>
<dbReference type="EMBL" id="BRXZ01000623">
    <property type="protein sequence ID" value="GMH49099.1"/>
    <property type="molecule type" value="Genomic_DNA"/>
</dbReference>
<dbReference type="OrthoDB" id="186812at2759"/>
<dbReference type="Proteomes" id="UP001165082">
    <property type="component" value="Unassembled WGS sequence"/>
</dbReference>
<feature type="binding site" evidence="5">
    <location>
        <position position="402"/>
    </location>
    <ligand>
        <name>Zn(2+)</name>
        <dbReference type="ChEBI" id="CHEBI:29105"/>
    </ligand>
</feature>
<comment type="caution">
    <text evidence="7">The sequence shown here is derived from an EMBL/GenBank/DDBJ whole genome shotgun (WGS) entry which is preliminary data.</text>
</comment>
<dbReference type="InterPro" id="IPR001611">
    <property type="entry name" value="Leu-rich_rpt"/>
</dbReference>
<dbReference type="AlphaFoldDB" id="A0A9W7DMJ6"/>
<organism evidence="7 8">
    <name type="scientific">Triparma retinervis</name>
    <dbReference type="NCBI Taxonomy" id="2557542"/>
    <lineage>
        <taxon>Eukaryota</taxon>
        <taxon>Sar</taxon>
        <taxon>Stramenopiles</taxon>
        <taxon>Ochrophyta</taxon>
        <taxon>Bolidophyceae</taxon>
        <taxon>Parmales</taxon>
        <taxon>Triparmaceae</taxon>
        <taxon>Triparma</taxon>
    </lineage>
</organism>
<dbReference type="Pfam" id="PF13516">
    <property type="entry name" value="LRR_6"/>
    <property type="match status" value="1"/>
</dbReference>
<keyword evidence="5" id="KW-0862">Zinc</keyword>
<evidence type="ECO:0000313" key="8">
    <source>
        <dbReference type="Proteomes" id="UP001165082"/>
    </source>
</evidence>
<feature type="transmembrane region" description="Helical" evidence="6">
    <location>
        <begin position="316"/>
        <end position="339"/>
    </location>
</feature>
<evidence type="ECO:0000256" key="3">
    <source>
        <dbReference type="ARBA" id="ARBA00022989"/>
    </source>
</evidence>
<keyword evidence="8" id="KW-1185">Reference proteome</keyword>
<dbReference type="GO" id="GO:0046872">
    <property type="term" value="F:metal ion binding"/>
    <property type="evidence" value="ECO:0007669"/>
    <property type="project" value="UniProtKB-KW"/>
</dbReference>
<dbReference type="SMART" id="SM00368">
    <property type="entry name" value="LRR_RI"/>
    <property type="match status" value="2"/>
</dbReference>
<protein>
    <submittedName>
        <fullName evidence="7">Uncharacterized protein</fullName>
    </submittedName>
</protein>
<evidence type="ECO:0000313" key="7">
    <source>
        <dbReference type="EMBL" id="GMH49099.1"/>
    </source>
</evidence>
<feature type="transmembrane region" description="Helical" evidence="6">
    <location>
        <begin position="373"/>
        <end position="393"/>
    </location>
</feature>
<keyword evidence="3 6" id="KW-1133">Transmembrane helix</keyword>
<feature type="transmembrane region" description="Helical" evidence="6">
    <location>
        <begin position="253"/>
        <end position="271"/>
    </location>
</feature>
<feature type="binding site" evidence="5">
    <location>
        <position position="398"/>
    </location>
    <ligand>
        <name>Zn(2+)</name>
        <dbReference type="ChEBI" id="CHEBI:29105"/>
    </ligand>
</feature>
<name>A0A9W7DMJ6_9STRA</name>
<keyword evidence="5" id="KW-0479">Metal-binding</keyword>
<feature type="transmembrane region" description="Helical" evidence="6">
    <location>
        <begin position="399"/>
        <end position="420"/>
    </location>
</feature>
<evidence type="ECO:0000256" key="6">
    <source>
        <dbReference type="SAM" id="Phobius"/>
    </source>
</evidence>
<reference evidence="7" key="1">
    <citation type="submission" date="2022-07" db="EMBL/GenBank/DDBJ databases">
        <title>Genome analysis of Parmales, a sister group of diatoms, reveals the evolutionary specialization of diatoms from phago-mixotrophs to photoautotrophs.</title>
        <authorList>
            <person name="Ban H."/>
            <person name="Sato S."/>
            <person name="Yoshikawa S."/>
            <person name="Kazumasa Y."/>
            <person name="Nakamura Y."/>
            <person name="Ichinomiya M."/>
            <person name="Saitoh K."/>
            <person name="Sato N."/>
            <person name="Blanc-Mathieu R."/>
            <person name="Endo H."/>
            <person name="Kuwata A."/>
            <person name="Ogata H."/>
        </authorList>
    </citation>
    <scope>NUCLEOTIDE SEQUENCE</scope>
</reference>
<dbReference type="PANTHER" id="PTHR20855">
    <property type="entry name" value="ADIPOR/PROGESTIN RECEPTOR-RELATED"/>
    <property type="match status" value="1"/>
</dbReference>
<feature type="transmembrane region" description="Helical" evidence="6">
    <location>
        <begin position="222"/>
        <end position="241"/>
    </location>
</feature>
<evidence type="ECO:0000256" key="1">
    <source>
        <dbReference type="ARBA" id="ARBA00004141"/>
    </source>
</evidence>
<feature type="transmembrane region" description="Helical" evidence="6">
    <location>
        <begin position="291"/>
        <end position="309"/>
    </location>
</feature>
<evidence type="ECO:0000256" key="5">
    <source>
        <dbReference type="PIRSR" id="PIRSR604254-1"/>
    </source>
</evidence>
<accession>A0A9W7DMJ6</accession>
<dbReference type="SUPFAM" id="SSF52047">
    <property type="entry name" value="RNI-like"/>
    <property type="match status" value="1"/>
</dbReference>